<dbReference type="Proteomes" id="UP000019491">
    <property type="component" value="Unassembled WGS sequence"/>
</dbReference>
<dbReference type="RefSeq" id="WP_037227878.1">
    <property type="nucleotide sequence ID" value="NZ_BAWF01000006.1"/>
</dbReference>
<evidence type="ECO:0000313" key="1">
    <source>
        <dbReference type="EMBL" id="GAF43312.1"/>
    </source>
</evidence>
<accession>X0PY36</accession>
<keyword evidence="2" id="KW-1185">Reference proteome</keyword>
<comment type="caution">
    <text evidence="1">The sequence shown here is derived from an EMBL/GenBank/DDBJ whole genome shotgun (WGS) entry which is preliminary data.</text>
</comment>
<sequence>MTLQAMADDSDVGQPRIFLDQLETEFDILSQRIEIAEALSERARKAAGRRSGWANLPSGAIAPIG</sequence>
<organism evidence="1 2">
    <name type="scientific">Rhodococcus wratislaviensis NBRC 100605</name>
    <dbReference type="NCBI Taxonomy" id="1219028"/>
    <lineage>
        <taxon>Bacteria</taxon>
        <taxon>Bacillati</taxon>
        <taxon>Actinomycetota</taxon>
        <taxon>Actinomycetes</taxon>
        <taxon>Mycobacteriales</taxon>
        <taxon>Nocardiaceae</taxon>
        <taxon>Rhodococcus</taxon>
    </lineage>
</organism>
<protein>
    <submittedName>
        <fullName evidence="1">Uncharacterized protein</fullName>
    </submittedName>
</protein>
<evidence type="ECO:0000313" key="2">
    <source>
        <dbReference type="Proteomes" id="UP000019491"/>
    </source>
</evidence>
<proteinExistence type="predicted"/>
<gene>
    <name evidence="1" type="ORF">RW1_006_02100</name>
</gene>
<dbReference type="AlphaFoldDB" id="X0PY36"/>
<reference evidence="1 2" key="1">
    <citation type="submission" date="2014-02" db="EMBL/GenBank/DDBJ databases">
        <title>Whole genome shotgun sequence of Rhodococcus wratislaviensis NBRC 100605.</title>
        <authorList>
            <person name="Hosoyama A."/>
            <person name="Tsuchikane K."/>
            <person name="Yoshida I."/>
            <person name="Ohji S."/>
            <person name="Ichikawa N."/>
            <person name="Yamazoe A."/>
            <person name="Fujita N."/>
        </authorList>
    </citation>
    <scope>NUCLEOTIDE SEQUENCE [LARGE SCALE GENOMIC DNA]</scope>
    <source>
        <strain evidence="1 2">NBRC 100605</strain>
    </source>
</reference>
<dbReference type="EMBL" id="BAWF01000006">
    <property type="protein sequence ID" value="GAF43312.1"/>
    <property type="molecule type" value="Genomic_DNA"/>
</dbReference>
<name>X0PY36_RHOWR</name>